<dbReference type="EMBL" id="CP001313">
    <property type="protein sequence ID" value="ADE87282.1"/>
    <property type="molecule type" value="Genomic_DNA"/>
</dbReference>
<organism evidence="1 2">
    <name type="scientific">Rhodobacter capsulatus (strain ATCC BAA-309 / NBRC 16581 / SB1003)</name>
    <dbReference type="NCBI Taxonomy" id="272942"/>
    <lineage>
        <taxon>Bacteria</taxon>
        <taxon>Pseudomonadati</taxon>
        <taxon>Pseudomonadota</taxon>
        <taxon>Alphaproteobacteria</taxon>
        <taxon>Rhodobacterales</taxon>
        <taxon>Rhodobacter group</taxon>
        <taxon>Rhodobacter</taxon>
    </lineage>
</organism>
<geneLocation type="plasmid" evidence="1 2">
    <name>pRCB133</name>
</geneLocation>
<reference key="1">
    <citation type="submission" date="2008-12" db="EMBL/GenBank/DDBJ databases">
        <title>Complete genome sequence of Rhodobacter capsulatus SB1003.</title>
        <authorList>
            <person name="Strnad H."/>
            <person name="Lapidus A."/>
            <person name="Vlcek C."/>
            <person name="Ulbrich P."/>
            <person name="Paces J."/>
            <person name="Maltsev N."/>
            <person name="Kumar V."/>
            <person name="Kogan Y."/>
            <person name="Milgram A."/>
            <person name="Rebrekov D."/>
            <person name="Mazur M."/>
            <person name="Cox R."/>
            <person name="Kyrpides N."/>
            <person name="Kolar M."/>
            <person name="Sachova J."/>
            <person name="Ridl J."/>
            <person name="Ivanova N."/>
            <person name="Kapatral V."/>
            <person name="Los T."/>
            <person name="Lykidis A."/>
            <person name="Mikhailova N."/>
            <person name="Reznik G."/>
            <person name="Vasieva O."/>
            <person name="Fonstein M."/>
            <person name="Paces V."/>
            <person name="Haselkorn R."/>
        </authorList>
    </citation>
    <scope>NUCLEOTIDE SEQUENCE</scope>
    <source>
        <strain>SB1003</strain>
    </source>
</reference>
<evidence type="ECO:0000313" key="2">
    <source>
        <dbReference type="Proteomes" id="UP000002361"/>
    </source>
</evidence>
<keyword evidence="1" id="KW-0614">Plasmid</keyword>
<dbReference type="AlphaFoldDB" id="D5AVE7"/>
<keyword evidence="2" id="KW-1185">Reference proteome</keyword>
<accession>D5AVE7</accession>
<sequence>MRRRLGTITGVSPPSYLREAFRRAPHERLLGPVAAVRSKGRFEAWRSMMRPSAEGRDARYCIVSQLYWGTALPDACQSRDAITRRGR</sequence>
<evidence type="ECO:0000313" key="1">
    <source>
        <dbReference type="EMBL" id="ADE87282.1"/>
    </source>
</evidence>
<dbReference type="HOGENOM" id="CLU_2481209_0_0_5"/>
<reference evidence="1 2" key="2">
    <citation type="journal article" date="2010" name="J. Bacteriol.">
        <title>Complete genome sequence of the photosynthetic purple nonsulfur bacterium Rhodobacter capsulatus SB 1003.</title>
        <authorList>
            <person name="Strnad H."/>
            <person name="Lapidus A."/>
            <person name="Paces J."/>
            <person name="Ulbrich P."/>
            <person name="Vlcek C."/>
            <person name="Paces V."/>
            <person name="Haselkorn R."/>
        </authorList>
    </citation>
    <scope>NUCLEOTIDE SEQUENCE [LARGE SCALE GENOMIC DNA]</scope>
    <source>
        <strain evidence="2">ATCC BAA-309 / NBRC 16581 / SB1003</strain>
        <plasmid evidence="1 2">pRCB133</plasmid>
    </source>
</reference>
<gene>
    <name evidence="1" type="ordered locus">RCAP_rcp00024</name>
</gene>
<dbReference type="Proteomes" id="UP000002361">
    <property type="component" value="Plasmid pRCB133"/>
</dbReference>
<dbReference type="KEGG" id="rcp:RCAP_rcp00024"/>
<name>D5AVE7_RHOCB</name>
<protein>
    <submittedName>
        <fullName evidence="1">Conserved domain protein</fullName>
    </submittedName>
</protein>
<proteinExistence type="predicted"/>